<evidence type="ECO:0000313" key="1">
    <source>
        <dbReference type="EMBL" id="GAI14996.1"/>
    </source>
</evidence>
<protein>
    <submittedName>
        <fullName evidence="1">Uncharacterized protein</fullName>
    </submittedName>
</protein>
<name>X1MA98_9ZZZZ</name>
<dbReference type="AlphaFoldDB" id="X1MA98"/>
<proteinExistence type="predicted"/>
<organism evidence="1">
    <name type="scientific">marine sediment metagenome</name>
    <dbReference type="NCBI Taxonomy" id="412755"/>
    <lineage>
        <taxon>unclassified sequences</taxon>
        <taxon>metagenomes</taxon>
        <taxon>ecological metagenomes</taxon>
    </lineage>
</organism>
<sequence>RDRQAWVHERNKQKIGINWKFTRKQAEVKFKIKSKPN</sequence>
<gene>
    <name evidence="1" type="ORF">S06H3_20562</name>
</gene>
<comment type="caution">
    <text evidence="1">The sequence shown here is derived from an EMBL/GenBank/DDBJ whole genome shotgun (WGS) entry which is preliminary data.</text>
</comment>
<accession>X1MA98</accession>
<reference evidence="1" key="1">
    <citation type="journal article" date="2014" name="Front. Microbiol.">
        <title>High frequency of phylogenetically diverse reductive dehalogenase-homologous genes in deep subseafloor sedimentary metagenomes.</title>
        <authorList>
            <person name="Kawai M."/>
            <person name="Futagami T."/>
            <person name="Toyoda A."/>
            <person name="Takaki Y."/>
            <person name="Nishi S."/>
            <person name="Hori S."/>
            <person name="Arai W."/>
            <person name="Tsubouchi T."/>
            <person name="Morono Y."/>
            <person name="Uchiyama I."/>
            <person name="Ito T."/>
            <person name="Fujiyama A."/>
            <person name="Inagaki F."/>
            <person name="Takami H."/>
        </authorList>
    </citation>
    <scope>NUCLEOTIDE SEQUENCE</scope>
    <source>
        <strain evidence="1">Expedition CK06-06</strain>
    </source>
</reference>
<dbReference type="EMBL" id="BARV01010665">
    <property type="protein sequence ID" value="GAI14996.1"/>
    <property type="molecule type" value="Genomic_DNA"/>
</dbReference>
<feature type="non-terminal residue" evidence="1">
    <location>
        <position position="1"/>
    </location>
</feature>